<evidence type="ECO:0000256" key="2">
    <source>
        <dbReference type="ARBA" id="ARBA00022448"/>
    </source>
</evidence>
<evidence type="ECO:0000313" key="9">
    <source>
        <dbReference type="Proteomes" id="UP000709295"/>
    </source>
</evidence>
<feature type="transmembrane region" description="Helical" evidence="6">
    <location>
        <begin position="381"/>
        <end position="403"/>
    </location>
</feature>
<comment type="caution">
    <text evidence="8">The sequence shown here is derived from an EMBL/GenBank/DDBJ whole genome shotgun (WGS) entry which is preliminary data.</text>
</comment>
<gene>
    <name evidence="8" type="ORF">JG688_00011399</name>
</gene>
<dbReference type="GO" id="GO:0016020">
    <property type="term" value="C:membrane"/>
    <property type="evidence" value="ECO:0007669"/>
    <property type="project" value="UniProtKB-SubCell"/>
</dbReference>
<accession>A0A8J5IGW1</accession>
<evidence type="ECO:0000256" key="1">
    <source>
        <dbReference type="ARBA" id="ARBA00004141"/>
    </source>
</evidence>
<keyword evidence="5 6" id="KW-0472">Membrane</keyword>
<dbReference type="InterPro" id="IPR020846">
    <property type="entry name" value="MFS_dom"/>
</dbReference>
<name>A0A8J5IGW1_9STRA</name>
<sequence length="755" mass="81713">MAGEGSGSARLLRIEQLRHAIANISDGVFQLRAVLILGLGNAADAVEILSIGYILAVYEDKEGIVLTRTQRSLLAAAIFAGMFTGGLLFGSLSDHIGRRKSLLYSLLLNGIFGLISALSPNVYALIAFRTCAGIGIGGTVPALFTLCSEHVPATRRGYYVTIVTAYWMVGAVFTAVLAWFMLGRPEAMYSWRAFAAIVSLPSFVCWVLTYKYVPESAQFFARHRLLTAAEMVVDTIKATNGDDAAHITESSSLLMQYDTDDSEMKGYAGVLGPSDRSTLSAYGMLFDPVLRGTTISLLMSWFCLSFGSYGLATWITMLFKRIGLENPFANAFIYAAANLPGNIMTALLMDRLGGRRILAISMLLSAGCATGFAYANSSASGAAAIVLLASGFNAFSTAGWNAIDLMSAESFPTDVRTTGMGTLSAAGRAGSVAAQFVNGYLIGPPVHVTLLLAITASEYARACVDVAREIGVGVLDLYSFFNAMSDSERAACLDDGLHFTAKGNRLVDEQLQIKINKAFPDLAKQLEAWQLPNFRIWMNAGVNPDKSGWVALLQHRYQRLTDVLPRGLSGYNTKWFIEFALPVIKRELSGGGISPSLITLWLGANDAALTNGPSARQHVPLETYAANLEEIVYSLRASAPDAALLLITPPHVDDAARQMRSKTGRLDRSNAMAGEYARACVETAAKLGVTVLDVHSLFNSMSARERTMCLEDGLHLSAWGNRLMERLLRAKIADAFPVLMSRLEVWETPNWERLP</sequence>
<evidence type="ECO:0000313" key="8">
    <source>
        <dbReference type="EMBL" id="KAG6956495.1"/>
    </source>
</evidence>
<dbReference type="EMBL" id="JAENGY010000797">
    <property type="protein sequence ID" value="KAG6956495.1"/>
    <property type="molecule type" value="Genomic_DNA"/>
</dbReference>
<evidence type="ECO:0000259" key="7">
    <source>
        <dbReference type="PROSITE" id="PS50850"/>
    </source>
</evidence>
<evidence type="ECO:0000256" key="5">
    <source>
        <dbReference type="ARBA" id="ARBA00023136"/>
    </source>
</evidence>
<evidence type="ECO:0000256" key="4">
    <source>
        <dbReference type="ARBA" id="ARBA00022989"/>
    </source>
</evidence>
<keyword evidence="9" id="KW-1185">Reference proteome</keyword>
<keyword evidence="3 6" id="KW-0812">Transmembrane</keyword>
<protein>
    <recommendedName>
        <fullName evidence="7">Major facilitator superfamily (MFS) profile domain-containing protein</fullName>
    </recommendedName>
</protein>
<dbReference type="PROSITE" id="PS50850">
    <property type="entry name" value="MFS"/>
    <property type="match status" value="1"/>
</dbReference>
<feature type="domain" description="Major facilitator superfamily (MFS) profile" evidence="7">
    <location>
        <begin position="33"/>
        <end position="468"/>
    </location>
</feature>
<keyword evidence="2" id="KW-0813">Transport</keyword>
<dbReference type="CDD" id="cd17316">
    <property type="entry name" value="MFS_SV2_like"/>
    <property type="match status" value="1"/>
</dbReference>
<dbReference type="PANTHER" id="PTHR23511:SF34">
    <property type="entry name" value="SYNAPTIC VESICLE GLYCOPROTEIN 2"/>
    <property type="match status" value="1"/>
</dbReference>
<keyword evidence="4 6" id="KW-1133">Transmembrane helix</keyword>
<feature type="transmembrane region" description="Helical" evidence="6">
    <location>
        <begin position="193"/>
        <end position="213"/>
    </location>
</feature>
<comment type="subcellular location">
    <subcellularLocation>
        <location evidence="1">Membrane</location>
        <topology evidence="1">Multi-pass membrane protein</topology>
    </subcellularLocation>
</comment>
<dbReference type="Pfam" id="PF13472">
    <property type="entry name" value="Lipase_GDSL_2"/>
    <property type="match status" value="1"/>
</dbReference>
<dbReference type="GO" id="GO:0022857">
    <property type="term" value="F:transmembrane transporter activity"/>
    <property type="evidence" value="ECO:0007669"/>
    <property type="project" value="InterPro"/>
</dbReference>
<feature type="transmembrane region" description="Helical" evidence="6">
    <location>
        <begin position="34"/>
        <end position="58"/>
    </location>
</feature>
<evidence type="ECO:0000256" key="6">
    <source>
        <dbReference type="SAM" id="Phobius"/>
    </source>
</evidence>
<feature type="transmembrane region" description="Helical" evidence="6">
    <location>
        <begin position="158"/>
        <end position="181"/>
    </location>
</feature>
<dbReference type="InterPro" id="IPR011701">
    <property type="entry name" value="MFS"/>
</dbReference>
<reference evidence="8" key="1">
    <citation type="submission" date="2021-01" db="EMBL/GenBank/DDBJ databases">
        <title>Phytophthora aleatoria, a newly-described species from Pinus radiata is distinct from Phytophthora cactorum isolates based on comparative genomics.</title>
        <authorList>
            <person name="Mcdougal R."/>
            <person name="Panda P."/>
            <person name="Williams N."/>
            <person name="Studholme D.J."/>
        </authorList>
    </citation>
    <scope>NUCLEOTIDE SEQUENCE</scope>
    <source>
        <strain evidence="8">NZFS 4037</strain>
    </source>
</reference>
<organism evidence="8 9">
    <name type="scientific">Phytophthora aleatoria</name>
    <dbReference type="NCBI Taxonomy" id="2496075"/>
    <lineage>
        <taxon>Eukaryota</taxon>
        <taxon>Sar</taxon>
        <taxon>Stramenopiles</taxon>
        <taxon>Oomycota</taxon>
        <taxon>Peronosporomycetes</taxon>
        <taxon>Peronosporales</taxon>
        <taxon>Peronosporaceae</taxon>
        <taxon>Phytophthora</taxon>
    </lineage>
</organism>
<feature type="transmembrane region" description="Helical" evidence="6">
    <location>
        <begin position="70"/>
        <end position="90"/>
    </location>
</feature>
<dbReference type="InterPro" id="IPR013830">
    <property type="entry name" value="SGNH_hydro"/>
</dbReference>
<proteinExistence type="predicted"/>
<feature type="transmembrane region" description="Helical" evidence="6">
    <location>
        <begin position="102"/>
        <end position="120"/>
    </location>
</feature>
<feature type="transmembrane region" description="Helical" evidence="6">
    <location>
        <begin position="331"/>
        <end position="349"/>
    </location>
</feature>
<dbReference type="AlphaFoldDB" id="A0A8J5IGW1"/>
<dbReference type="Pfam" id="PF07690">
    <property type="entry name" value="MFS_1"/>
    <property type="match status" value="1"/>
</dbReference>
<evidence type="ECO:0000256" key="3">
    <source>
        <dbReference type="ARBA" id="ARBA00022692"/>
    </source>
</evidence>
<dbReference type="PANTHER" id="PTHR23511">
    <property type="entry name" value="SYNAPTIC VESICLE GLYCOPROTEIN 2"/>
    <property type="match status" value="1"/>
</dbReference>
<feature type="transmembrane region" description="Helical" evidence="6">
    <location>
        <begin position="298"/>
        <end position="319"/>
    </location>
</feature>
<feature type="transmembrane region" description="Helical" evidence="6">
    <location>
        <begin position="356"/>
        <end position="375"/>
    </location>
</feature>
<dbReference type="Proteomes" id="UP000709295">
    <property type="component" value="Unassembled WGS sequence"/>
</dbReference>